<evidence type="ECO:0000259" key="2">
    <source>
        <dbReference type="PROSITE" id="PS51711"/>
    </source>
</evidence>
<dbReference type="AlphaFoldDB" id="A0A382HXC0"/>
<proteinExistence type="predicted"/>
<dbReference type="Pfam" id="PF02421">
    <property type="entry name" value="FeoB_N"/>
    <property type="match status" value="1"/>
</dbReference>
<dbReference type="GO" id="GO:0005886">
    <property type="term" value="C:plasma membrane"/>
    <property type="evidence" value="ECO:0007669"/>
    <property type="project" value="TreeGrafter"/>
</dbReference>
<feature type="non-terminal residue" evidence="3">
    <location>
        <position position="458"/>
    </location>
</feature>
<dbReference type="SUPFAM" id="SSF52540">
    <property type="entry name" value="P-loop containing nucleoside triphosphate hydrolases"/>
    <property type="match status" value="1"/>
</dbReference>
<keyword evidence="1" id="KW-0472">Membrane</keyword>
<feature type="domain" description="FeoB-type G" evidence="2">
    <location>
        <begin position="1"/>
        <end position="134"/>
    </location>
</feature>
<dbReference type="GO" id="GO:0005525">
    <property type="term" value="F:GTP binding"/>
    <property type="evidence" value="ECO:0007669"/>
    <property type="project" value="InterPro"/>
</dbReference>
<name>A0A382HXC0_9ZZZZ</name>
<dbReference type="GO" id="GO:0015093">
    <property type="term" value="F:ferrous iron transmembrane transporter activity"/>
    <property type="evidence" value="ECO:0007669"/>
    <property type="project" value="InterPro"/>
</dbReference>
<feature type="transmembrane region" description="Helical" evidence="1">
    <location>
        <begin position="274"/>
        <end position="293"/>
    </location>
</feature>
<keyword evidence="1" id="KW-0812">Transmembrane</keyword>
<keyword evidence="1" id="KW-1133">Transmembrane helix</keyword>
<feature type="non-terminal residue" evidence="3">
    <location>
        <position position="1"/>
    </location>
</feature>
<dbReference type="InterPro" id="IPR027417">
    <property type="entry name" value="P-loop_NTPase"/>
</dbReference>
<dbReference type="NCBIfam" id="TIGR00437">
    <property type="entry name" value="feoB"/>
    <property type="match status" value="1"/>
</dbReference>
<feature type="transmembrane region" description="Helical" evidence="1">
    <location>
        <begin position="433"/>
        <end position="452"/>
    </location>
</feature>
<gene>
    <name evidence="3" type="ORF">METZ01_LOCUS244431</name>
</gene>
<evidence type="ECO:0000256" key="1">
    <source>
        <dbReference type="SAM" id="Phobius"/>
    </source>
</evidence>
<sequence>ERKLGTMNLTDEKSIHILDLPGSYSLTPESFDEHVVSDEIFSWIHGEEKPSLILSVVDAENLYRNLYLTSQLLDFGIPVVIVLNMMDRIREDTLPVLPEQLKERLGAADVVPVSALENQGIDRLKDSISTNLNSPVKPNDNDIPFEVTGILRLAIRPLFQFFKEKMKYTPRFAWAQAIRITGRKNVMTLYKTSAKHLESSNEEHIKELTQIHFNVLQSLNGDTPDLSTLEPQLRYRWIDGILMKKDEVQSASLSRKSKSENVDRILTHRFGGPFIFIGLLYLIFQSVFSWAVVPMDWVNNVVTKFGNWVNSVMPEHVIRDLMVEGVIGGVGAVLVFMPQIIILVFFLALLEDSGYMARIAFMLDRVMSKLGLHGRSVLPLMTGYACAIPGIMATRTIDSWKERLVTILILPLMSCSARLPVYALMIGAFIPPVRFFGIIDAQGLTMVVMYFLGTVTAL</sequence>
<dbReference type="InterPro" id="IPR050860">
    <property type="entry name" value="FeoB_GTPase"/>
</dbReference>
<accession>A0A382HXC0</accession>
<organism evidence="3">
    <name type="scientific">marine metagenome</name>
    <dbReference type="NCBI Taxonomy" id="408172"/>
    <lineage>
        <taxon>unclassified sequences</taxon>
        <taxon>metagenomes</taxon>
        <taxon>ecological metagenomes</taxon>
    </lineage>
</organism>
<protein>
    <recommendedName>
        <fullName evidence="2">FeoB-type G domain-containing protein</fullName>
    </recommendedName>
</protein>
<dbReference type="PANTHER" id="PTHR43185">
    <property type="entry name" value="FERROUS IRON TRANSPORT PROTEIN B"/>
    <property type="match status" value="1"/>
</dbReference>
<dbReference type="InterPro" id="IPR003373">
    <property type="entry name" value="Fe2_transport_prot-B"/>
</dbReference>
<feature type="transmembrane region" description="Helical" evidence="1">
    <location>
        <begin position="404"/>
        <end position="426"/>
    </location>
</feature>
<dbReference type="Pfam" id="PF07670">
    <property type="entry name" value="Gate"/>
    <property type="match status" value="1"/>
</dbReference>
<dbReference type="PANTHER" id="PTHR43185:SF1">
    <property type="entry name" value="FE(2+) TRANSPORTER FEOB"/>
    <property type="match status" value="1"/>
</dbReference>
<feature type="transmembrane region" description="Helical" evidence="1">
    <location>
        <begin position="326"/>
        <end position="350"/>
    </location>
</feature>
<dbReference type="PROSITE" id="PS51711">
    <property type="entry name" value="G_FEOB"/>
    <property type="match status" value="1"/>
</dbReference>
<dbReference type="InterPro" id="IPR011642">
    <property type="entry name" value="Gate_dom"/>
</dbReference>
<evidence type="ECO:0000313" key="3">
    <source>
        <dbReference type="EMBL" id="SVB91577.1"/>
    </source>
</evidence>
<dbReference type="Gene3D" id="3.40.50.300">
    <property type="entry name" value="P-loop containing nucleotide triphosphate hydrolases"/>
    <property type="match status" value="1"/>
</dbReference>
<dbReference type="EMBL" id="UINC01063684">
    <property type="protein sequence ID" value="SVB91577.1"/>
    <property type="molecule type" value="Genomic_DNA"/>
</dbReference>
<reference evidence="3" key="1">
    <citation type="submission" date="2018-05" db="EMBL/GenBank/DDBJ databases">
        <authorList>
            <person name="Lanie J.A."/>
            <person name="Ng W.-L."/>
            <person name="Kazmierczak K.M."/>
            <person name="Andrzejewski T.M."/>
            <person name="Davidsen T.M."/>
            <person name="Wayne K.J."/>
            <person name="Tettelin H."/>
            <person name="Glass J.I."/>
            <person name="Rusch D."/>
            <person name="Podicherti R."/>
            <person name="Tsui H.-C.T."/>
            <person name="Winkler M.E."/>
        </authorList>
    </citation>
    <scope>NUCLEOTIDE SEQUENCE</scope>
</reference>
<dbReference type="InterPro" id="IPR030389">
    <property type="entry name" value="G_FEOB_dom"/>
</dbReference>
<feature type="transmembrane region" description="Helical" evidence="1">
    <location>
        <begin position="370"/>
        <end position="392"/>
    </location>
</feature>